<dbReference type="Proteomes" id="UP000694846">
    <property type="component" value="Unplaced"/>
</dbReference>
<name>A0A8B8GLU9_9HEMI</name>
<proteinExistence type="predicted"/>
<keyword evidence="1" id="KW-1185">Reference proteome</keyword>
<dbReference type="AlphaFoldDB" id="A0A8B8GLU9"/>
<accession>A0A8B8GLU9</accession>
<dbReference type="RefSeq" id="XP_025423945.1">
    <property type="nucleotide sequence ID" value="XM_025568160.1"/>
</dbReference>
<evidence type="ECO:0000313" key="1">
    <source>
        <dbReference type="Proteomes" id="UP000694846"/>
    </source>
</evidence>
<evidence type="ECO:0000313" key="2">
    <source>
        <dbReference type="RefSeq" id="XP_025423945.1"/>
    </source>
</evidence>
<organism evidence="1 2">
    <name type="scientific">Sipha flava</name>
    <name type="common">yellow sugarcane aphid</name>
    <dbReference type="NCBI Taxonomy" id="143950"/>
    <lineage>
        <taxon>Eukaryota</taxon>
        <taxon>Metazoa</taxon>
        <taxon>Ecdysozoa</taxon>
        <taxon>Arthropoda</taxon>
        <taxon>Hexapoda</taxon>
        <taxon>Insecta</taxon>
        <taxon>Pterygota</taxon>
        <taxon>Neoptera</taxon>
        <taxon>Paraneoptera</taxon>
        <taxon>Hemiptera</taxon>
        <taxon>Sternorrhyncha</taxon>
        <taxon>Aphidomorpha</taxon>
        <taxon>Aphidoidea</taxon>
        <taxon>Aphididae</taxon>
        <taxon>Sipha</taxon>
    </lineage>
</organism>
<reference evidence="2" key="1">
    <citation type="submission" date="2025-08" db="UniProtKB">
        <authorList>
            <consortium name="RefSeq"/>
        </authorList>
    </citation>
    <scope>IDENTIFICATION</scope>
    <source>
        <tissue evidence="2">Whole body</tissue>
    </source>
</reference>
<sequence length="176" mass="20131">MSDKRIRLSGAAYKKAAKEKLEKTDNMLRKIPKLHLYFAATNPEKTESELKKYSPKNIDKIGNNLDGAYEVQTNQVDVQNDNEHAEEGTSANERQTEIIKSSFHNVGHASQIPLSDPAKWNYDSDSINFLLENPPKLDLQKLPFEKTKRIIGNTSRCLTPDNFMRKLQNGEKKIRD</sequence>
<gene>
    <name evidence="2" type="primary">LOC112693199</name>
</gene>
<dbReference type="GeneID" id="112693199"/>
<protein>
    <submittedName>
        <fullName evidence="2">Uncharacterized protein LOC112693199</fullName>
    </submittedName>
</protein>